<name>A0ABM4V4U0_COFAR</name>
<dbReference type="RefSeq" id="XP_071914555.1">
    <property type="nucleotide sequence ID" value="XM_072058454.1"/>
</dbReference>
<reference evidence="10 11" key="1">
    <citation type="submission" date="2025-05" db="UniProtKB">
        <authorList>
            <consortium name="RefSeq"/>
        </authorList>
    </citation>
    <scope>IDENTIFICATION</scope>
    <source>
        <tissue evidence="10 11">Leaves</tissue>
    </source>
</reference>
<feature type="region of interest" description="Disordered" evidence="7">
    <location>
        <begin position="266"/>
        <end position="290"/>
    </location>
</feature>
<accession>A0ABM4V4U0</accession>
<dbReference type="PROSITE" id="PS00108">
    <property type="entry name" value="PROTEIN_KINASE_ST"/>
    <property type="match status" value="1"/>
</dbReference>
<dbReference type="InterPro" id="IPR011009">
    <property type="entry name" value="Kinase-like_dom_sf"/>
</dbReference>
<gene>
    <name evidence="10 11" type="primary">LOC140010874</name>
</gene>
<dbReference type="InterPro" id="IPR050339">
    <property type="entry name" value="CC_SR_Kinase"/>
</dbReference>
<evidence type="ECO:0000256" key="5">
    <source>
        <dbReference type="ARBA" id="ARBA00037982"/>
    </source>
</evidence>
<keyword evidence="2 6" id="KW-0547">Nucleotide-binding</keyword>
<keyword evidence="4 6" id="KW-0067">ATP-binding</keyword>
<dbReference type="SMART" id="SM00220">
    <property type="entry name" value="S_TKc"/>
    <property type="match status" value="1"/>
</dbReference>
<dbReference type="PROSITE" id="PS50011">
    <property type="entry name" value="PROTEIN_KINASE_DOM"/>
    <property type="match status" value="1"/>
</dbReference>
<evidence type="ECO:0000256" key="1">
    <source>
        <dbReference type="ARBA" id="ARBA00022679"/>
    </source>
</evidence>
<keyword evidence="1" id="KW-0808">Transferase</keyword>
<dbReference type="PANTHER" id="PTHR11042">
    <property type="entry name" value="EUKARYOTIC TRANSLATION INITIATION FACTOR 2-ALPHA KINASE EIF2-ALPHA KINASE -RELATED"/>
    <property type="match status" value="1"/>
</dbReference>
<dbReference type="InterPro" id="IPR017441">
    <property type="entry name" value="Protein_kinase_ATP_BS"/>
</dbReference>
<organism evidence="9 10">
    <name type="scientific">Coffea arabica</name>
    <name type="common">Arabian coffee</name>
    <dbReference type="NCBI Taxonomy" id="13443"/>
    <lineage>
        <taxon>Eukaryota</taxon>
        <taxon>Viridiplantae</taxon>
        <taxon>Streptophyta</taxon>
        <taxon>Embryophyta</taxon>
        <taxon>Tracheophyta</taxon>
        <taxon>Spermatophyta</taxon>
        <taxon>Magnoliopsida</taxon>
        <taxon>eudicotyledons</taxon>
        <taxon>Gunneridae</taxon>
        <taxon>Pentapetalae</taxon>
        <taxon>asterids</taxon>
        <taxon>lamiids</taxon>
        <taxon>Gentianales</taxon>
        <taxon>Rubiaceae</taxon>
        <taxon>Ixoroideae</taxon>
        <taxon>Gardenieae complex</taxon>
        <taxon>Bertiereae - Coffeeae clade</taxon>
        <taxon>Coffeeae</taxon>
        <taxon>Coffea</taxon>
    </lineage>
</organism>
<dbReference type="GeneID" id="140010874"/>
<dbReference type="RefSeq" id="XP_071914554.1">
    <property type="nucleotide sequence ID" value="XM_072058453.1"/>
</dbReference>
<comment type="similarity">
    <text evidence="5">Belongs to the protein kinase superfamily. Ser/Thr protein kinase family. GCN2 subfamily.</text>
</comment>
<dbReference type="SUPFAM" id="SSF56112">
    <property type="entry name" value="Protein kinase-like (PK-like)"/>
    <property type="match status" value="1"/>
</dbReference>
<dbReference type="InterPro" id="IPR000719">
    <property type="entry name" value="Prot_kinase_dom"/>
</dbReference>
<evidence type="ECO:0000313" key="10">
    <source>
        <dbReference type="RefSeq" id="XP_071914554.1"/>
    </source>
</evidence>
<keyword evidence="3" id="KW-0418">Kinase</keyword>
<evidence type="ECO:0000259" key="8">
    <source>
        <dbReference type="PROSITE" id="PS50011"/>
    </source>
</evidence>
<dbReference type="Pfam" id="PF00069">
    <property type="entry name" value="Pkinase"/>
    <property type="match status" value="1"/>
</dbReference>
<evidence type="ECO:0000256" key="2">
    <source>
        <dbReference type="ARBA" id="ARBA00022741"/>
    </source>
</evidence>
<evidence type="ECO:0000313" key="11">
    <source>
        <dbReference type="RefSeq" id="XP_071914555.1"/>
    </source>
</evidence>
<dbReference type="Proteomes" id="UP001652660">
    <property type="component" value="Chromosome 7e"/>
</dbReference>
<feature type="domain" description="Protein kinase" evidence="8">
    <location>
        <begin position="464"/>
        <end position="733"/>
    </location>
</feature>
<keyword evidence="9" id="KW-1185">Reference proteome</keyword>
<protein>
    <submittedName>
        <fullName evidence="10 11">Uncharacterized protein isoform X1</fullName>
    </submittedName>
</protein>
<dbReference type="PANTHER" id="PTHR11042:SF136">
    <property type="entry name" value="EIF-2-ALPHA KINASE GCN2"/>
    <property type="match status" value="1"/>
</dbReference>
<dbReference type="InterPro" id="IPR008271">
    <property type="entry name" value="Ser/Thr_kinase_AS"/>
</dbReference>
<dbReference type="InterPro" id="IPR027417">
    <property type="entry name" value="P-loop_NTPase"/>
</dbReference>
<evidence type="ECO:0000256" key="4">
    <source>
        <dbReference type="ARBA" id="ARBA00022840"/>
    </source>
</evidence>
<evidence type="ECO:0000256" key="7">
    <source>
        <dbReference type="SAM" id="MobiDB-lite"/>
    </source>
</evidence>
<sequence length="733" mass="84148">MDSHKVEDKELEFRPEDSIHFEKYGVSAASVEAEPCVVDIESSNNERWSSYNFPWGKGLEEFSGRLFGNFSLGLEQREVINATMSGRDVFAVMSVVEGSEVTYQLSALLCPGMTLVVVPLPSFIAHLVEHPVLGKKSMDLFGLRKLTERQRIREEHVTERCEFKLLYVTADDTITESKLLLEHLETLYDRGLLARIFIEEVQSVCKRDNRPDYQGLGIFKQKFPTVPLVALASSATDSVRDEVVDILGLVNCIHFKQRLIRSNFRVSSSKQSKRGKCGPTSPKRSLTIEKQNSFGSDSADHNIVDEDLCHDSHVGVESMDLRVVVRSWVIEKSKIGKRQRRQTKLLEELCLLNSIYGENFLLDFNSGIDISIPLRVLLSKDLLKDERTILKINWTETQVGIHIEPRDGVNDPLTFYGKLQSVAEQEHIEGSIKALLNAVREAFNFGEIPIMVGHIIYPKYKREYIEIKILGKGSFGSVYECKVKLDDMSCAIKKIRFAESEKEVQSVINEVKMLCRARHQNVVDYYQAWIEDYREPKNLYSYYDSSSSFGPREKMMYIHMELCKESLEHKLAKEKELHRHMVWSYFRQILEALQYIHGKDLIHRDLKMDNIFIDDIGTVKIGDFGLAMLKDVRSTTNSSPVGAYLYRAPEMKKGECITNKVDMYALGLILFQLFCPRGCSVIQMLKQPALRRQVFKMYKVDETTKRLILELLQTDPLKRPSAADLLQRISSFR</sequence>
<dbReference type="Gene3D" id="3.30.200.20">
    <property type="entry name" value="Phosphorylase Kinase, domain 1"/>
    <property type="match status" value="1"/>
</dbReference>
<evidence type="ECO:0000313" key="9">
    <source>
        <dbReference type="Proteomes" id="UP001652660"/>
    </source>
</evidence>
<proteinExistence type="inferred from homology"/>
<dbReference type="Gene3D" id="1.10.510.10">
    <property type="entry name" value="Transferase(Phosphotransferase) domain 1"/>
    <property type="match status" value="1"/>
</dbReference>
<dbReference type="Gene3D" id="3.40.50.300">
    <property type="entry name" value="P-loop containing nucleotide triphosphate hydrolases"/>
    <property type="match status" value="1"/>
</dbReference>
<evidence type="ECO:0000256" key="6">
    <source>
        <dbReference type="PROSITE-ProRule" id="PRU10141"/>
    </source>
</evidence>
<evidence type="ECO:0000256" key="3">
    <source>
        <dbReference type="ARBA" id="ARBA00022777"/>
    </source>
</evidence>
<dbReference type="PROSITE" id="PS00107">
    <property type="entry name" value="PROTEIN_KINASE_ATP"/>
    <property type="match status" value="1"/>
</dbReference>
<feature type="binding site" evidence="6">
    <location>
        <position position="494"/>
    </location>
    <ligand>
        <name>ATP</name>
        <dbReference type="ChEBI" id="CHEBI:30616"/>
    </ligand>
</feature>